<feature type="region of interest" description="Disordered" evidence="1">
    <location>
        <begin position="95"/>
        <end position="115"/>
    </location>
</feature>
<evidence type="ECO:0000313" key="3">
    <source>
        <dbReference type="Proteomes" id="UP000759537"/>
    </source>
</evidence>
<feature type="compositionally biased region" description="Pro residues" evidence="1">
    <location>
        <begin position="225"/>
        <end position="235"/>
    </location>
</feature>
<protein>
    <submittedName>
        <fullName evidence="2">Uncharacterized protein</fullName>
    </submittedName>
</protein>
<reference evidence="2" key="1">
    <citation type="submission" date="2019-10" db="EMBL/GenBank/DDBJ databases">
        <authorList>
            <consortium name="DOE Joint Genome Institute"/>
            <person name="Kuo A."/>
            <person name="Miyauchi S."/>
            <person name="Kiss E."/>
            <person name="Drula E."/>
            <person name="Kohler A."/>
            <person name="Sanchez-Garcia M."/>
            <person name="Andreopoulos B."/>
            <person name="Barry K.W."/>
            <person name="Bonito G."/>
            <person name="Buee M."/>
            <person name="Carver A."/>
            <person name="Chen C."/>
            <person name="Cichocki N."/>
            <person name="Clum A."/>
            <person name="Culley D."/>
            <person name="Crous P.W."/>
            <person name="Fauchery L."/>
            <person name="Girlanda M."/>
            <person name="Hayes R."/>
            <person name="Keri Z."/>
            <person name="LaButti K."/>
            <person name="Lipzen A."/>
            <person name="Lombard V."/>
            <person name="Magnuson J."/>
            <person name="Maillard F."/>
            <person name="Morin E."/>
            <person name="Murat C."/>
            <person name="Nolan M."/>
            <person name="Ohm R."/>
            <person name="Pangilinan J."/>
            <person name="Pereira M."/>
            <person name="Perotto S."/>
            <person name="Peter M."/>
            <person name="Riley R."/>
            <person name="Sitrit Y."/>
            <person name="Stielow B."/>
            <person name="Szollosi G."/>
            <person name="Zifcakova L."/>
            <person name="Stursova M."/>
            <person name="Spatafora J.W."/>
            <person name="Tedersoo L."/>
            <person name="Vaario L.-M."/>
            <person name="Yamada A."/>
            <person name="Yan M."/>
            <person name="Wang P."/>
            <person name="Xu J."/>
            <person name="Bruns T."/>
            <person name="Baldrian P."/>
            <person name="Vilgalys R."/>
            <person name="Henrissat B."/>
            <person name="Grigoriev I.V."/>
            <person name="Hibbett D."/>
            <person name="Nagy L.G."/>
            <person name="Martin F.M."/>
        </authorList>
    </citation>
    <scope>NUCLEOTIDE SEQUENCE</scope>
    <source>
        <strain evidence="2">Prilba</strain>
    </source>
</reference>
<keyword evidence="3" id="KW-1185">Reference proteome</keyword>
<accession>A0A9P5MZP4</accession>
<comment type="caution">
    <text evidence="2">The sequence shown here is derived from an EMBL/GenBank/DDBJ whole genome shotgun (WGS) entry which is preliminary data.</text>
</comment>
<dbReference type="EMBL" id="WHVB01000005">
    <property type="protein sequence ID" value="KAF8482681.1"/>
    <property type="molecule type" value="Genomic_DNA"/>
</dbReference>
<evidence type="ECO:0000256" key="1">
    <source>
        <dbReference type="SAM" id="MobiDB-lite"/>
    </source>
</evidence>
<reference evidence="2" key="2">
    <citation type="journal article" date="2020" name="Nat. Commun.">
        <title>Large-scale genome sequencing of mycorrhizal fungi provides insights into the early evolution of symbiotic traits.</title>
        <authorList>
            <person name="Miyauchi S."/>
            <person name="Kiss E."/>
            <person name="Kuo A."/>
            <person name="Drula E."/>
            <person name="Kohler A."/>
            <person name="Sanchez-Garcia M."/>
            <person name="Morin E."/>
            <person name="Andreopoulos B."/>
            <person name="Barry K.W."/>
            <person name="Bonito G."/>
            <person name="Buee M."/>
            <person name="Carver A."/>
            <person name="Chen C."/>
            <person name="Cichocki N."/>
            <person name="Clum A."/>
            <person name="Culley D."/>
            <person name="Crous P.W."/>
            <person name="Fauchery L."/>
            <person name="Girlanda M."/>
            <person name="Hayes R.D."/>
            <person name="Keri Z."/>
            <person name="LaButti K."/>
            <person name="Lipzen A."/>
            <person name="Lombard V."/>
            <person name="Magnuson J."/>
            <person name="Maillard F."/>
            <person name="Murat C."/>
            <person name="Nolan M."/>
            <person name="Ohm R.A."/>
            <person name="Pangilinan J."/>
            <person name="Pereira M.F."/>
            <person name="Perotto S."/>
            <person name="Peter M."/>
            <person name="Pfister S."/>
            <person name="Riley R."/>
            <person name="Sitrit Y."/>
            <person name="Stielow J.B."/>
            <person name="Szollosi G."/>
            <person name="Zifcakova L."/>
            <person name="Stursova M."/>
            <person name="Spatafora J.W."/>
            <person name="Tedersoo L."/>
            <person name="Vaario L.M."/>
            <person name="Yamada A."/>
            <person name="Yan M."/>
            <person name="Wang P."/>
            <person name="Xu J."/>
            <person name="Bruns T."/>
            <person name="Baldrian P."/>
            <person name="Vilgalys R."/>
            <person name="Dunand C."/>
            <person name="Henrissat B."/>
            <person name="Grigoriev I.V."/>
            <person name="Hibbett D."/>
            <person name="Nagy L.G."/>
            <person name="Martin F.M."/>
        </authorList>
    </citation>
    <scope>NUCLEOTIDE SEQUENCE</scope>
    <source>
        <strain evidence="2">Prilba</strain>
    </source>
</reference>
<organism evidence="2 3">
    <name type="scientific">Russula ochroleuca</name>
    <dbReference type="NCBI Taxonomy" id="152965"/>
    <lineage>
        <taxon>Eukaryota</taxon>
        <taxon>Fungi</taxon>
        <taxon>Dikarya</taxon>
        <taxon>Basidiomycota</taxon>
        <taxon>Agaricomycotina</taxon>
        <taxon>Agaricomycetes</taxon>
        <taxon>Russulales</taxon>
        <taxon>Russulaceae</taxon>
        <taxon>Russula</taxon>
    </lineage>
</organism>
<sequence length="310" mass="34613">MNPDWEKKVVPEALRDLQSGISLLLGVQQSSTDPPERPLEERKLDYVRVETGSEARSPVAINKSISELLARSRARNDASNRAEFLHRHRRLHTGEASGVPCPGEGDDVESASCARTDSRTVDRDVMMKFDIAKNEEGPLRRTLKVEMKDENNRPTDKGDHLVTANRHPGLDERLKNLETHLAMRYVPSPPASLLHRIKFVEDHIIQLEREYPPWAALHFNQPRRGWPPPPRPTPVIVPSHLTSNPAADTPASSSANENSISPVPTTYSGKAVTEVRTKGRASRSSLHRAVLEKLEVQRAIEDLKGESEDG</sequence>
<dbReference type="Proteomes" id="UP000759537">
    <property type="component" value="Unassembled WGS sequence"/>
</dbReference>
<name>A0A9P5MZP4_9AGAM</name>
<proteinExistence type="predicted"/>
<dbReference type="OrthoDB" id="5531344at2759"/>
<feature type="compositionally biased region" description="Polar residues" evidence="1">
    <location>
        <begin position="240"/>
        <end position="268"/>
    </location>
</feature>
<gene>
    <name evidence="2" type="ORF">DFH94DRAFT_728931</name>
</gene>
<evidence type="ECO:0000313" key="2">
    <source>
        <dbReference type="EMBL" id="KAF8482681.1"/>
    </source>
</evidence>
<dbReference type="AlphaFoldDB" id="A0A9P5MZP4"/>
<feature type="region of interest" description="Disordered" evidence="1">
    <location>
        <begin position="225"/>
        <end position="286"/>
    </location>
</feature>